<dbReference type="CDD" id="cd11386">
    <property type="entry name" value="MCP_signal"/>
    <property type="match status" value="1"/>
</dbReference>
<comment type="similarity">
    <text evidence="2">Belongs to the methyl-accepting chemotaxis (MCP) protein family.</text>
</comment>
<dbReference type="PROSITE" id="PS50111">
    <property type="entry name" value="CHEMOTAXIS_TRANSDUC_2"/>
    <property type="match status" value="1"/>
</dbReference>
<evidence type="ECO:0000313" key="9">
    <source>
        <dbReference type="Proteomes" id="UP000199170"/>
    </source>
</evidence>
<dbReference type="GO" id="GO:0004888">
    <property type="term" value="F:transmembrane signaling receptor activity"/>
    <property type="evidence" value="ECO:0007669"/>
    <property type="project" value="InterPro"/>
</dbReference>
<dbReference type="InterPro" id="IPR004090">
    <property type="entry name" value="Chemotax_Me-accpt_rcpt"/>
</dbReference>
<dbReference type="Proteomes" id="UP000199170">
    <property type="component" value="Unassembled WGS sequence"/>
</dbReference>
<proteinExistence type="inferred from homology"/>
<dbReference type="SMART" id="SM00304">
    <property type="entry name" value="HAMP"/>
    <property type="match status" value="2"/>
</dbReference>
<feature type="region of interest" description="Disordered" evidence="5">
    <location>
        <begin position="717"/>
        <end position="768"/>
    </location>
</feature>
<feature type="domain" description="Methyl-accepting transducer" evidence="6">
    <location>
        <begin position="437"/>
        <end position="673"/>
    </location>
</feature>
<dbReference type="EMBL" id="FNPB01000013">
    <property type="protein sequence ID" value="SDY38824.1"/>
    <property type="molecule type" value="Genomic_DNA"/>
</dbReference>
<dbReference type="Pfam" id="PF00672">
    <property type="entry name" value="HAMP"/>
    <property type="match status" value="2"/>
</dbReference>
<feature type="domain" description="HAMP" evidence="7">
    <location>
        <begin position="365"/>
        <end position="418"/>
    </location>
</feature>
<feature type="compositionally biased region" description="Low complexity" evidence="5">
    <location>
        <begin position="685"/>
        <end position="694"/>
    </location>
</feature>
<dbReference type="PROSITE" id="PS50885">
    <property type="entry name" value="HAMP"/>
    <property type="match status" value="2"/>
</dbReference>
<dbReference type="OrthoDB" id="8523at2157"/>
<dbReference type="SMART" id="SM00283">
    <property type="entry name" value="MA"/>
    <property type="match status" value="1"/>
</dbReference>
<organism evidence="8 9">
    <name type="scientific">Halobellus clavatus</name>
    <dbReference type="NCBI Taxonomy" id="660517"/>
    <lineage>
        <taxon>Archaea</taxon>
        <taxon>Methanobacteriati</taxon>
        <taxon>Methanobacteriota</taxon>
        <taxon>Stenosarchaea group</taxon>
        <taxon>Halobacteria</taxon>
        <taxon>Halobacteriales</taxon>
        <taxon>Haloferacaceae</taxon>
        <taxon>Halobellus</taxon>
    </lineage>
</organism>
<dbReference type="GO" id="GO:0016020">
    <property type="term" value="C:membrane"/>
    <property type="evidence" value="ECO:0007669"/>
    <property type="project" value="InterPro"/>
</dbReference>
<dbReference type="SUPFAM" id="SSF58104">
    <property type="entry name" value="Methyl-accepting chemotaxis protein (MCP) signaling domain"/>
    <property type="match status" value="1"/>
</dbReference>
<keyword evidence="1 3" id="KW-0807">Transducer</keyword>
<dbReference type="STRING" id="660517.SAMN04487946_11375"/>
<evidence type="ECO:0000313" key="8">
    <source>
        <dbReference type="EMBL" id="SDY38824.1"/>
    </source>
</evidence>
<dbReference type="Gene3D" id="3.30.450.20">
    <property type="entry name" value="PAS domain"/>
    <property type="match status" value="2"/>
</dbReference>
<dbReference type="PANTHER" id="PTHR32089:SF112">
    <property type="entry name" value="LYSOZYME-LIKE PROTEIN-RELATED"/>
    <property type="match status" value="1"/>
</dbReference>
<sequence>MQRNGLFESIRSSFGAKLAVALLAVVALVVGFGVVVQEQTSATLQEEVRNELSTSAEARAAELDTWISGIERQTRLHSSRTVLQSGTDEEISTHLQETVESEAVPEGVVGIHYYDTESQTILASSMSQMEGVSPAEQGAPFATDPPSFSGTDDTHVTAPFTVPVVDFPVVSVISPIEGADGKALVYMINLQDHAAGFADIAGQGSTVVVDGQGRVVAHPDSSEDGHEAELLSEYEGNVGSLSEGGIERQGDLLVAGAGMQTLDWTVLVRADRASAFALGSQITSSILGLILLALVSLSFVGVVVGSNTIVSLRYLAQRANAMAEGDLDVDLSTTRTDEFGTLYHSFDEMRGALREQIRATEEKNERLEATAAEYGRVMDDVADGDLTRRLDPDTEHEAMSDIAVSFNEMLDAVADTMAEVKAFSEHVVTTAERVDDGAEEVQEASAKVTTATTEISDGAEEQTEALHEVSTEMDALSSSAEEIAATVDEVAQASERAAEVGTEGQSHAEAAVEEMDAVEQTTAETAQEVTDLAEELDAVGEVVEVISDIAEETNLLALNASIEAARTGEAGDGFAVVADEVKQLAEETAESAAEIEDRIERIQSRADETTTAMLSTQERIESGVDTVEDAIDALETVAKAVEETDGSIQEIRDATAQQASSATAVVDRVDDVAAIGDQTAEEATDAAAAAQQQTSTMTNVSEAAERLTGQARELRTALEDFTVPEDAGSGLGASGAPSGPGTESASSEPALRTDGADWPGEWDSEGGA</sequence>
<feature type="coiled-coil region" evidence="4">
    <location>
        <begin position="350"/>
        <end position="377"/>
    </location>
</feature>
<dbReference type="GO" id="GO:0006935">
    <property type="term" value="P:chemotaxis"/>
    <property type="evidence" value="ECO:0007669"/>
    <property type="project" value="InterPro"/>
</dbReference>
<keyword evidence="4" id="KW-0175">Coiled coil</keyword>
<dbReference type="Pfam" id="PF00015">
    <property type="entry name" value="MCPsignal"/>
    <property type="match status" value="1"/>
</dbReference>
<feature type="domain" description="HAMP" evidence="7">
    <location>
        <begin position="306"/>
        <end position="358"/>
    </location>
</feature>
<evidence type="ECO:0000259" key="7">
    <source>
        <dbReference type="PROSITE" id="PS50885"/>
    </source>
</evidence>
<evidence type="ECO:0000259" key="6">
    <source>
        <dbReference type="PROSITE" id="PS50111"/>
    </source>
</evidence>
<name>A0A1H3JHW8_9EURY</name>
<feature type="region of interest" description="Disordered" evidence="5">
    <location>
        <begin position="683"/>
        <end position="703"/>
    </location>
</feature>
<feature type="compositionally biased region" description="Low complexity" evidence="5">
    <location>
        <begin position="734"/>
        <end position="749"/>
    </location>
</feature>
<dbReference type="RefSeq" id="WP_089768990.1">
    <property type="nucleotide sequence ID" value="NZ_FNPB01000013.1"/>
</dbReference>
<reference evidence="9" key="1">
    <citation type="submission" date="2016-10" db="EMBL/GenBank/DDBJ databases">
        <authorList>
            <person name="Varghese N."/>
            <person name="Submissions S."/>
        </authorList>
    </citation>
    <scope>NUCLEOTIDE SEQUENCE [LARGE SCALE GENOMIC DNA]</scope>
    <source>
        <strain evidence="9">CGMCC 1.10118</strain>
    </source>
</reference>
<dbReference type="CDD" id="cd06225">
    <property type="entry name" value="HAMP"/>
    <property type="match status" value="2"/>
</dbReference>
<dbReference type="Gene3D" id="6.10.250.1910">
    <property type="match status" value="1"/>
</dbReference>
<protein>
    <submittedName>
        <fullName evidence="8">Methyl-accepting chemotaxis protein</fullName>
    </submittedName>
</protein>
<dbReference type="CDD" id="cd18774">
    <property type="entry name" value="PDC2_HK_sensor"/>
    <property type="match status" value="1"/>
</dbReference>
<dbReference type="PRINTS" id="PR00260">
    <property type="entry name" value="CHEMTRNSDUCR"/>
</dbReference>
<dbReference type="PANTHER" id="PTHR32089">
    <property type="entry name" value="METHYL-ACCEPTING CHEMOTAXIS PROTEIN MCPB"/>
    <property type="match status" value="1"/>
</dbReference>
<evidence type="ECO:0000256" key="3">
    <source>
        <dbReference type="PROSITE-ProRule" id="PRU00284"/>
    </source>
</evidence>
<feature type="coiled-coil region" evidence="4">
    <location>
        <begin position="578"/>
        <end position="644"/>
    </location>
</feature>
<dbReference type="InterPro" id="IPR003660">
    <property type="entry name" value="HAMP_dom"/>
</dbReference>
<accession>A0A1H3JHW8</accession>
<evidence type="ECO:0000256" key="2">
    <source>
        <dbReference type="ARBA" id="ARBA00029447"/>
    </source>
</evidence>
<dbReference type="Gene3D" id="1.10.287.950">
    <property type="entry name" value="Methyl-accepting chemotaxis protein"/>
    <property type="match status" value="1"/>
</dbReference>
<evidence type="ECO:0000256" key="5">
    <source>
        <dbReference type="SAM" id="MobiDB-lite"/>
    </source>
</evidence>
<dbReference type="InterPro" id="IPR004089">
    <property type="entry name" value="MCPsignal_dom"/>
</dbReference>
<gene>
    <name evidence="8" type="ORF">SAMN04487946_11375</name>
</gene>
<dbReference type="AlphaFoldDB" id="A0A1H3JHW8"/>
<dbReference type="GO" id="GO:0007165">
    <property type="term" value="P:signal transduction"/>
    <property type="evidence" value="ECO:0007669"/>
    <property type="project" value="UniProtKB-KW"/>
</dbReference>
<evidence type="ECO:0000256" key="1">
    <source>
        <dbReference type="ARBA" id="ARBA00023224"/>
    </source>
</evidence>
<keyword evidence="9" id="KW-1185">Reference proteome</keyword>
<evidence type="ECO:0000256" key="4">
    <source>
        <dbReference type="SAM" id="Coils"/>
    </source>
</evidence>